<feature type="region of interest" description="Disordered" evidence="3">
    <location>
        <begin position="1311"/>
        <end position="1332"/>
    </location>
</feature>
<feature type="region of interest" description="Disordered" evidence="3">
    <location>
        <begin position="1410"/>
        <end position="1443"/>
    </location>
</feature>
<feature type="compositionally biased region" description="Low complexity" evidence="3">
    <location>
        <begin position="1485"/>
        <end position="1497"/>
    </location>
</feature>
<feature type="compositionally biased region" description="Basic and acidic residues" evidence="3">
    <location>
        <begin position="1418"/>
        <end position="1429"/>
    </location>
</feature>
<feature type="compositionally biased region" description="Basic residues" evidence="3">
    <location>
        <begin position="566"/>
        <end position="577"/>
    </location>
</feature>
<dbReference type="Proteomes" id="UP001159427">
    <property type="component" value="Unassembled WGS sequence"/>
</dbReference>
<dbReference type="PANTHER" id="PTHR31095">
    <property type="entry name" value="RIKEN CDNA 9930021J03 GENE"/>
    <property type="match status" value="1"/>
</dbReference>
<feature type="region of interest" description="Disordered" evidence="3">
    <location>
        <begin position="556"/>
        <end position="579"/>
    </location>
</feature>
<feature type="compositionally biased region" description="Pro residues" evidence="3">
    <location>
        <begin position="510"/>
        <end position="524"/>
    </location>
</feature>
<evidence type="ECO:0000256" key="3">
    <source>
        <dbReference type="SAM" id="MobiDB-lite"/>
    </source>
</evidence>
<feature type="compositionally biased region" description="Acidic residues" evidence="3">
    <location>
        <begin position="619"/>
        <end position="649"/>
    </location>
</feature>
<gene>
    <name evidence="5" type="ORF">PEVE_00038308</name>
</gene>
<proteinExistence type="predicted"/>
<feature type="compositionally biased region" description="Polar residues" evidence="3">
    <location>
        <begin position="1498"/>
        <end position="1511"/>
    </location>
</feature>
<dbReference type="PROSITE" id="PS00633">
    <property type="entry name" value="BROMODOMAIN_1"/>
    <property type="match status" value="1"/>
</dbReference>
<evidence type="ECO:0000256" key="2">
    <source>
        <dbReference type="PROSITE-ProRule" id="PRU00035"/>
    </source>
</evidence>
<dbReference type="Gene3D" id="1.20.920.10">
    <property type="entry name" value="Bromodomain-like"/>
    <property type="match status" value="1"/>
</dbReference>
<name>A0ABN8MLM5_9CNID</name>
<dbReference type="PANTHER" id="PTHR31095:SF3">
    <property type="entry name" value="RIKEN CDNA 9930021J03 GENE"/>
    <property type="match status" value="1"/>
</dbReference>
<protein>
    <recommendedName>
        <fullName evidence="4">Bromo domain-containing protein</fullName>
    </recommendedName>
</protein>
<feature type="region of interest" description="Disordered" evidence="3">
    <location>
        <begin position="469"/>
        <end position="531"/>
    </location>
</feature>
<dbReference type="InterPro" id="IPR056522">
    <property type="entry name" value="KIAA2026_hel"/>
</dbReference>
<sequence length="1561" mass="167775">MLRMETSSMATDTVVFENPDEAEIESSEIAPVEVNETRAQQPEIEKSPVQQVNMLDVTKLSYELQQGYRVFIEMSSDAYKNVTWPFMEPVDAESLGLWDYHDKIKEPMSFQEIGGKFNKYEYTSITEVVADIRLILENCYRYNGSNHWVSKLGHKMEKILEQKLALLNRSLRDKVNLEATMALRSDFASVANSSDGTGRRRAAARNSYVKMINGEESSSLLTRLKIQEDLEERERRRIREKEKKEANLVLLQDLAEWEEKELGTDVLKELHSMWEIPSVAGLLFLLKDFLYIPDLSITELELGFVYANKSSLLARIFTALLITPHQRKSLFKKPPMKFKVWESKLCDRVNGWYKATEKDGQEFTCQQYGLDMTLFEVIGEVNPLLEKSYMDLTLHQRVWILKCLCDNSLVRDYDFRDHLTTIAPTDQRELLLGNDANNWTYLYFPIFSATDLRIYKQCPLEVPTFSKRKKKVTTPPPAIVKPKVTPARAATPIPSKRNTRLRKLRSSTPSPEPETPPPPTPPPSEQEDPLEPKNTIAEGFELAACDIETLKKLCEKFDDPPPPLTKRGRKPKPPPPRKRCEVDLHQTLIALLEELEKYEMSFGKMMSKAKIKIMKESLEPEPEDEPEVVPVEEGEEWGSEENSGDEIEDAGAQNMSSDEDFVLEGEEGRRSKTPTRMEATKDSEMTENQTGTPIVLPQKRKAADEADIVEECQKPSGSTDGDTENDPCSISIQTAPLKLKKKRKKSVTTVVSSATVTAVTQATSAGFTQANRQPVSHVPAGLQMDKQIRLANVVAAVPAAADKKVVSSSCVRIVATDGVATVASTSRPSITLQGKNAPSVRIHPKPVILNKSQSSTVTKKQSTVSVPTSHVQSIASVHPVTVSKNLASTASSLASSLQSQAGLSATVPGLGKVMFVTSSGVPLQVLKAVPVSQQSLVQGKVLNTAILGSTGSLTSASAAPSSSSTSSPSDVSVPVRVMKAVPISQQHLIQAKTVTTAAGGSSTSSPACVVTSSSPLSTPTTSSAVGSSLSLPPSTSIHKVVISAAPAKSGSTLSTAKAGGLVSTTSASSPVILVQHPGAGGIVPLTVKGGTRTMSAQAASQQLVIIRPSSTTQLSGTAISVLGNAKIAQTAQGQKVVIAPAGQSVPQVEAKTSSVITGNKVFVQAAMSPIGMKPSEAKTNAVASGSKLLVTTISTTTSPTTIPQGIDRVPATSITSAPTLSQAGHSLPQVETKVSSVVSGNKSFVKETVCPSGMTAAKSTVALESTAVLPTTMATASMLPAFSKGPDSIVTMGIGSASSITCPVKSKPTITASSTSNKQVSPKEISSNEVSTTPVTLESKSAVMLVSPVEAKLTCASSHDQELTSSHVTSPNECALKADSLCLITTEASNTIPRTKISQCDGVKVVQSQTKPALSPRTDLEKTDAKSEDSFLPAKSMPLGLNGETNELADSCTDMKGTVGLKEKDSKNDCELLLDLTCYETSVSESGGCEESGDFSSNGLYPNPNTTLPSKLTETDVKQCNGVTSPLSQEVTHEGKELDCQDQNLDTVVDKTSEGIISKSE</sequence>
<dbReference type="PRINTS" id="PR00503">
    <property type="entry name" value="BROMODOMAIN"/>
</dbReference>
<accession>A0ABN8MLM5</accession>
<evidence type="ECO:0000256" key="1">
    <source>
        <dbReference type="ARBA" id="ARBA00023117"/>
    </source>
</evidence>
<dbReference type="InterPro" id="IPR040214">
    <property type="entry name" value="BRD10"/>
</dbReference>
<keyword evidence="6" id="KW-1185">Reference proteome</keyword>
<dbReference type="Pfam" id="PF00439">
    <property type="entry name" value="Bromodomain"/>
    <property type="match status" value="1"/>
</dbReference>
<dbReference type="SMART" id="SM00297">
    <property type="entry name" value="BROMO"/>
    <property type="match status" value="1"/>
</dbReference>
<evidence type="ECO:0000313" key="5">
    <source>
        <dbReference type="EMBL" id="CAH3030650.1"/>
    </source>
</evidence>
<organism evidence="5 6">
    <name type="scientific">Porites evermanni</name>
    <dbReference type="NCBI Taxonomy" id="104178"/>
    <lineage>
        <taxon>Eukaryota</taxon>
        <taxon>Metazoa</taxon>
        <taxon>Cnidaria</taxon>
        <taxon>Anthozoa</taxon>
        <taxon>Hexacorallia</taxon>
        <taxon>Scleractinia</taxon>
        <taxon>Fungiina</taxon>
        <taxon>Poritidae</taxon>
        <taxon>Porites</taxon>
    </lineage>
</organism>
<dbReference type="Pfam" id="PF23450">
    <property type="entry name" value="KIAA2026_hel"/>
    <property type="match status" value="1"/>
</dbReference>
<dbReference type="PROSITE" id="PS50014">
    <property type="entry name" value="BROMODOMAIN_2"/>
    <property type="match status" value="1"/>
</dbReference>
<evidence type="ECO:0000259" key="4">
    <source>
        <dbReference type="PROSITE" id="PS50014"/>
    </source>
</evidence>
<feature type="domain" description="Bromo" evidence="4">
    <location>
        <begin position="78"/>
        <end position="150"/>
    </location>
</feature>
<dbReference type="SUPFAM" id="SSF47370">
    <property type="entry name" value="Bromodomain"/>
    <property type="match status" value="1"/>
</dbReference>
<reference evidence="5 6" key="1">
    <citation type="submission" date="2022-05" db="EMBL/GenBank/DDBJ databases">
        <authorList>
            <consortium name="Genoscope - CEA"/>
            <person name="William W."/>
        </authorList>
    </citation>
    <scope>NUCLEOTIDE SEQUENCE [LARGE SCALE GENOMIC DNA]</scope>
</reference>
<dbReference type="EMBL" id="CALNXI010000646">
    <property type="protein sequence ID" value="CAH3030650.1"/>
    <property type="molecule type" value="Genomic_DNA"/>
</dbReference>
<evidence type="ECO:0000313" key="6">
    <source>
        <dbReference type="Proteomes" id="UP001159427"/>
    </source>
</evidence>
<keyword evidence="1 2" id="KW-0103">Bromodomain</keyword>
<comment type="caution">
    <text evidence="5">The sequence shown here is derived from an EMBL/GenBank/DDBJ whole genome shotgun (WGS) entry which is preliminary data.</text>
</comment>
<dbReference type="InterPro" id="IPR018359">
    <property type="entry name" value="Bromodomain_CS"/>
</dbReference>
<feature type="region of interest" description="Disordered" evidence="3">
    <location>
        <begin position="617"/>
        <end position="690"/>
    </location>
</feature>
<dbReference type="InterPro" id="IPR001487">
    <property type="entry name" value="Bromodomain"/>
</dbReference>
<dbReference type="InterPro" id="IPR036427">
    <property type="entry name" value="Bromodomain-like_sf"/>
</dbReference>
<feature type="region of interest" description="Disordered" evidence="3">
    <location>
        <begin position="1485"/>
        <end position="1511"/>
    </location>
</feature>